<organism evidence="3">
    <name type="scientific">Gongylonema pulchrum</name>
    <dbReference type="NCBI Taxonomy" id="637853"/>
    <lineage>
        <taxon>Eukaryota</taxon>
        <taxon>Metazoa</taxon>
        <taxon>Ecdysozoa</taxon>
        <taxon>Nematoda</taxon>
        <taxon>Chromadorea</taxon>
        <taxon>Rhabditida</taxon>
        <taxon>Spirurina</taxon>
        <taxon>Spiruromorpha</taxon>
        <taxon>Spiruroidea</taxon>
        <taxon>Gongylonematidae</taxon>
        <taxon>Gongylonema</taxon>
    </lineage>
</organism>
<keyword evidence="2" id="KW-1185">Reference proteome</keyword>
<reference evidence="1 2" key="2">
    <citation type="submission" date="2018-11" db="EMBL/GenBank/DDBJ databases">
        <authorList>
            <consortium name="Pathogen Informatics"/>
        </authorList>
    </citation>
    <scope>NUCLEOTIDE SEQUENCE [LARGE SCALE GENOMIC DNA]</scope>
</reference>
<proteinExistence type="predicted"/>
<protein>
    <submittedName>
        <fullName evidence="1 3">Uncharacterized protein</fullName>
    </submittedName>
</protein>
<dbReference type="AlphaFoldDB" id="A0A183DE64"/>
<sequence>MVDKRRELNSRLLQIESVPALRPSAASTAVAALLPDMNLFPAATAEQICSPPVVKAKGYHVLFYMGSAGRPAATFLIKKRQILQERVNFWI</sequence>
<reference evidence="3" key="1">
    <citation type="submission" date="2016-06" db="UniProtKB">
        <authorList>
            <consortium name="WormBaseParasite"/>
        </authorList>
    </citation>
    <scope>IDENTIFICATION</scope>
</reference>
<gene>
    <name evidence="1" type="ORF">GPUH_LOCUS7007</name>
</gene>
<accession>A0A183DE64</accession>
<dbReference type="WBParaSite" id="GPUH_0000701401-mRNA-1">
    <property type="protein sequence ID" value="GPUH_0000701401-mRNA-1"/>
    <property type="gene ID" value="GPUH_0000701401"/>
</dbReference>
<dbReference type="EMBL" id="UYRT01017403">
    <property type="protein sequence ID" value="VDK56886.1"/>
    <property type="molecule type" value="Genomic_DNA"/>
</dbReference>
<dbReference type="Proteomes" id="UP000271098">
    <property type="component" value="Unassembled WGS sequence"/>
</dbReference>
<evidence type="ECO:0000313" key="1">
    <source>
        <dbReference type="EMBL" id="VDK56886.1"/>
    </source>
</evidence>
<name>A0A183DE64_9BILA</name>
<evidence type="ECO:0000313" key="2">
    <source>
        <dbReference type="Proteomes" id="UP000271098"/>
    </source>
</evidence>
<evidence type="ECO:0000313" key="3">
    <source>
        <dbReference type="WBParaSite" id="GPUH_0000701401-mRNA-1"/>
    </source>
</evidence>